<evidence type="ECO:0000313" key="3">
    <source>
        <dbReference type="EMBL" id="QFZ98694.1"/>
    </source>
</evidence>
<keyword evidence="3" id="KW-0540">Nuclease</keyword>
<gene>
    <name evidence="3" type="primary">orf224</name>
</gene>
<evidence type="ECO:0000259" key="2">
    <source>
        <dbReference type="Pfam" id="PF00961"/>
    </source>
</evidence>
<dbReference type="RefSeq" id="YP_009710746.1">
    <property type="nucleotide sequence ID" value="NC_045201.1"/>
</dbReference>
<protein>
    <submittedName>
        <fullName evidence="3">LAGLIDADG endonuclease type 1</fullName>
    </submittedName>
</protein>
<sequence>MNKQSYYSDIINIKLYLKQETLQLGSNFSSLVIPISFTNKDRVSRREIMLLTRRQFAWINTAIKFIHQRLNVEHLISPFSTSSLKVNMKELELSEEKDMFYKWLVGFTEGDGSFSIIYRNNKWSLTYKLGQSTYNLSLLLFVKKQLGVGSIYVEKTGDSAHFRIRDRITLESVIFPIFDKYLLLTTKQFNYIKFKQAHAILSDNSLSKSDKDNLIFKIIHTKLL</sequence>
<name>A0A5Q0N2B1_9AGAR</name>
<dbReference type="SUPFAM" id="SSF55608">
    <property type="entry name" value="Homing endonucleases"/>
    <property type="match status" value="1"/>
</dbReference>
<keyword evidence="3" id="KW-0496">Mitochondrion</keyword>
<evidence type="ECO:0000256" key="1">
    <source>
        <dbReference type="ARBA" id="ARBA00002670"/>
    </source>
</evidence>
<dbReference type="GO" id="GO:0004519">
    <property type="term" value="F:endonuclease activity"/>
    <property type="evidence" value="ECO:0007669"/>
    <property type="project" value="UniProtKB-KW"/>
</dbReference>
<keyword evidence="3" id="KW-0255">Endonuclease</keyword>
<reference evidence="3" key="1">
    <citation type="journal article" name="Front. Microbiol.">
        <title>Comparative Mitogenome Analysis Reveals Mitochondrial Genome Differentiation in Ectomycorrhizal and Asymbiotic Amanita Species.</title>
        <authorList>
            <person name="Li Q."/>
            <person name="He X."/>
            <person name="Ren Y."/>
            <person name="Xiong C."/>
            <person name="Jin X."/>
            <person name="Peng L."/>
            <person name="Huang W."/>
        </authorList>
    </citation>
    <scope>NUCLEOTIDE SEQUENCE</scope>
</reference>
<dbReference type="AlphaFoldDB" id="A0A5Q0N2B1"/>
<organism evidence="3">
    <name type="scientific">Amanita thiersii</name>
    <dbReference type="NCBI Taxonomy" id="235537"/>
    <lineage>
        <taxon>Eukaryota</taxon>
        <taxon>Fungi</taxon>
        <taxon>Dikarya</taxon>
        <taxon>Basidiomycota</taxon>
        <taxon>Agaricomycotina</taxon>
        <taxon>Agaricomycetes</taxon>
        <taxon>Agaricomycetidae</taxon>
        <taxon>Agaricales</taxon>
        <taxon>Pluteineae</taxon>
        <taxon>Amanitaceae</taxon>
        <taxon>Amanita</taxon>
    </lineage>
</organism>
<proteinExistence type="predicted"/>
<dbReference type="EMBL" id="MK993561">
    <property type="protein sequence ID" value="QFZ98694.1"/>
    <property type="molecule type" value="Genomic_DNA"/>
</dbReference>
<dbReference type="PANTHER" id="PTHR36181:SF2">
    <property type="entry name" value="INTRON-ENCODED ENDONUCLEASE AI3-RELATED"/>
    <property type="match status" value="1"/>
</dbReference>
<dbReference type="Gene3D" id="3.10.28.10">
    <property type="entry name" value="Homing endonucleases"/>
    <property type="match status" value="1"/>
</dbReference>
<geneLocation type="mitochondrion" evidence="3"/>
<accession>A0A5Q0N2B1</accession>
<dbReference type="PANTHER" id="PTHR36181">
    <property type="entry name" value="INTRON-ENCODED ENDONUCLEASE AI3-RELATED"/>
    <property type="match status" value="1"/>
</dbReference>
<dbReference type="InterPro" id="IPR027434">
    <property type="entry name" value="Homing_endonucl"/>
</dbReference>
<dbReference type="GeneID" id="42437954"/>
<dbReference type="InterPro" id="IPR004860">
    <property type="entry name" value="LAGLIDADG_dom"/>
</dbReference>
<keyword evidence="3" id="KW-0378">Hydrolase</keyword>
<dbReference type="InterPro" id="IPR051289">
    <property type="entry name" value="LAGLIDADG_Endonuclease"/>
</dbReference>
<dbReference type="Pfam" id="PF00961">
    <property type="entry name" value="LAGLIDADG_1"/>
    <property type="match status" value="1"/>
</dbReference>
<feature type="domain" description="Homing endonuclease LAGLIDADG" evidence="2">
    <location>
        <begin position="104"/>
        <end position="198"/>
    </location>
</feature>
<dbReference type="GO" id="GO:0005739">
    <property type="term" value="C:mitochondrion"/>
    <property type="evidence" value="ECO:0007669"/>
    <property type="project" value="UniProtKB-ARBA"/>
</dbReference>
<comment type="function">
    <text evidence="1">Mitochondrial DNA endonuclease involved in intron homing.</text>
</comment>